<dbReference type="PANTHER" id="PTHR43684">
    <property type="match status" value="1"/>
</dbReference>
<evidence type="ECO:0000256" key="1">
    <source>
        <dbReference type="ARBA" id="ARBA00004275"/>
    </source>
</evidence>
<dbReference type="SUPFAM" id="SSF52096">
    <property type="entry name" value="ClpP/crotonase"/>
    <property type="match status" value="1"/>
</dbReference>
<dbReference type="InterPro" id="IPR014748">
    <property type="entry name" value="Enoyl-CoA_hydra_C"/>
</dbReference>
<name>E9T3Y7_RHOHA</name>
<evidence type="ECO:0000313" key="6">
    <source>
        <dbReference type="Proteomes" id="UP000004245"/>
    </source>
</evidence>
<accession>E9T3Y7</accession>
<evidence type="ECO:0000313" key="5">
    <source>
        <dbReference type="EMBL" id="EGD23561.1"/>
    </source>
</evidence>
<comment type="subcellular location">
    <subcellularLocation>
        <location evidence="1">Peroxisome</location>
    </subcellularLocation>
</comment>
<keyword evidence="4" id="KW-0413">Isomerase</keyword>
<organism evidence="5 6">
    <name type="scientific">Prescottella equi ATCC 33707</name>
    <dbReference type="NCBI Taxonomy" id="525370"/>
    <lineage>
        <taxon>Bacteria</taxon>
        <taxon>Bacillati</taxon>
        <taxon>Actinomycetota</taxon>
        <taxon>Actinomycetes</taxon>
        <taxon>Mycobacteriales</taxon>
        <taxon>Nocardiaceae</taxon>
        <taxon>Prescottella</taxon>
    </lineage>
</organism>
<dbReference type="Gene3D" id="3.90.226.10">
    <property type="entry name" value="2-enoyl-CoA Hydratase, Chain A, domain 1"/>
    <property type="match status" value="1"/>
</dbReference>
<reference evidence="5" key="1">
    <citation type="submission" date="2011-01" db="EMBL/GenBank/DDBJ databases">
        <authorList>
            <person name="Muzny D."/>
            <person name="Qin X."/>
            <person name="Buhay C."/>
            <person name="Dugan-Rocha S."/>
            <person name="Ding Y."/>
            <person name="Chen G."/>
            <person name="Hawes A."/>
            <person name="Holder M."/>
            <person name="Jhangiani S."/>
            <person name="Johnson A."/>
            <person name="Khan Z."/>
            <person name="Li Z."/>
            <person name="Liu W."/>
            <person name="Liu X."/>
            <person name="Perez L."/>
            <person name="Shen H."/>
            <person name="Wang Q."/>
            <person name="Watt J."/>
            <person name="Xi L."/>
            <person name="Xin Y."/>
            <person name="Zhou J."/>
            <person name="Deng J."/>
            <person name="Jiang H."/>
            <person name="Liu Y."/>
            <person name="Qu J."/>
            <person name="Song X.-Z."/>
            <person name="Zhang L."/>
            <person name="Villasana D."/>
            <person name="Johnson A."/>
            <person name="Liu J."/>
            <person name="Liyanage D."/>
            <person name="Lorensuhewa L."/>
            <person name="Robinson T."/>
            <person name="Song A."/>
            <person name="Song B.-B."/>
            <person name="Dinh H."/>
            <person name="Thornton R."/>
            <person name="Coyle M."/>
            <person name="Francisco L."/>
            <person name="Jackson L."/>
            <person name="Javaid M."/>
            <person name="Korchina V."/>
            <person name="Kovar C."/>
            <person name="Mata R."/>
            <person name="Mathew T."/>
            <person name="Ngo R."/>
            <person name="Nguyen L."/>
            <person name="Nguyen N."/>
            <person name="Okwuonu G."/>
            <person name="Ongeri F."/>
            <person name="Pham C."/>
            <person name="Simmons D."/>
            <person name="Wilczek-Boney K."/>
            <person name="Hale W."/>
            <person name="Jakkamsetti A."/>
            <person name="Pham P."/>
            <person name="Ruth R."/>
            <person name="San Lucas F."/>
            <person name="Warren J."/>
            <person name="Zhang J."/>
            <person name="Zhao Z."/>
            <person name="Zhou C."/>
            <person name="Zhu D."/>
            <person name="Lee S."/>
            <person name="Bess C."/>
            <person name="Blankenburg K."/>
            <person name="Forbes L."/>
            <person name="Fu Q."/>
            <person name="Gubbala S."/>
            <person name="Hirani K."/>
            <person name="Jayaseelan J.C."/>
            <person name="Lara F."/>
            <person name="Munidasa M."/>
            <person name="Palculict T."/>
            <person name="Patil S."/>
            <person name="Pu L.-L."/>
            <person name="Saada N."/>
            <person name="Tang L."/>
            <person name="Weissenberger G."/>
            <person name="Zhu Y."/>
            <person name="Hemphill L."/>
            <person name="Shang Y."/>
            <person name="Youmans B."/>
            <person name="Ayvaz T."/>
            <person name="Ross M."/>
            <person name="Santibanez J."/>
            <person name="Aqrawi P."/>
            <person name="Gross S."/>
            <person name="Joshi V."/>
            <person name="Fowler G."/>
            <person name="Nazareth L."/>
            <person name="Reid J."/>
            <person name="Worley K."/>
            <person name="Petrosino J."/>
            <person name="Highlander S."/>
            <person name="Gibbs R."/>
        </authorList>
    </citation>
    <scope>NUCLEOTIDE SEQUENCE [LARGE SCALE GENOMIC DNA]</scope>
    <source>
        <strain evidence="5">ATCC 33707</strain>
    </source>
</reference>
<comment type="similarity">
    <text evidence="2">Belongs to the enoyl-CoA hydratase/isomerase family.</text>
</comment>
<gene>
    <name evidence="5" type="ORF">HMPREF0724_13378</name>
</gene>
<keyword evidence="3" id="KW-0576">Peroxisome</keyword>
<sequence>MSGAQSFSRLVRRGSRLLVTVAVDGTGLPDRPDRAASVLHVTATEAPSNVRIEDGVLRVAVATAANGTSLDIDGITEATAALRAAGSDVGAVLLVGDGANFCAGGNVRAFASAERRGEFVGEIATAFHEFVRALDDTTVPVVAAVHGWAAGAGMSIVCLADIAIGGTSTKLRPAYPSIGFTPDGGMSWTLPRIVGASRAREILLTDAVLNGEESVRLGLLSRIVEDDQVQDEALRVARTLAAGPTASYAGIKKLFASSRANSLSEQLDAETASISAAADGPTGREGVDAFVEKRRPDFSSVRNA</sequence>
<evidence type="ECO:0000256" key="4">
    <source>
        <dbReference type="ARBA" id="ARBA00023235"/>
    </source>
</evidence>
<dbReference type="HOGENOM" id="CLU_009834_7_2_11"/>
<evidence type="ECO:0000256" key="3">
    <source>
        <dbReference type="ARBA" id="ARBA00023140"/>
    </source>
</evidence>
<dbReference type="Pfam" id="PF00378">
    <property type="entry name" value="ECH_1"/>
    <property type="match status" value="1"/>
</dbReference>
<proteinExistence type="inferred from homology"/>
<dbReference type="InterPro" id="IPR051053">
    <property type="entry name" value="ECH/Chromodomain_protein"/>
</dbReference>
<dbReference type="PANTHER" id="PTHR43684:SF1">
    <property type="entry name" value="ENOYL-COA DELTA ISOMERASE 2"/>
    <property type="match status" value="1"/>
</dbReference>
<keyword evidence="6" id="KW-1185">Reference proteome</keyword>
<protein>
    <submittedName>
        <fullName evidence="5">Enoyl-CoA hydratase/isomerase family protein</fullName>
    </submittedName>
</protein>
<evidence type="ECO:0000256" key="2">
    <source>
        <dbReference type="ARBA" id="ARBA00005254"/>
    </source>
</evidence>
<dbReference type="Proteomes" id="UP000004245">
    <property type="component" value="Unassembled WGS sequence"/>
</dbReference>
<dbReference type="EMBL" id="ADNW02000013">
    <property type="protein sequence ID" value="EGD23561.1"/>
    <property type="molecule type" value="Genomic_DNA"/>
</dbReference>
<dbReference type="AlphaFoldDB" id="E9T3Y7"/>
<dbReference type="STRING" id="43767.A6I91_03205"/>
<dbReference type="InterPro" id="IPR029045">
    <property type="entry name" value="ClpP/crotonase-like_dom_sf"/>
</dbReference>
<dbReference type="InterPro" id="IPR001753">
    <property type="entry name" value="Enoyl-CoA_hydra/iso"/>
</dbReference>
<dbReference type="CDD" id="cd06558">
    <property type="entry name" value="crotonase-like"/>
    <property type="match status" value="1"/>
</dbReference>
<dbReference type="GO" id="GO:0004165">
    <property type="term" value="F:delta(3)-delta(2)-enoyl-CoA isomerase activity"/>
    <property type="evidence" value="ECO:0007669"/>
    <property type="project" value="UniProtKB-ARBA"/>
</dbReference>
<comment type="caution">
    <text evidence="5">The sequence shown here is derived from an EMBL/GenBank/DDBJ whole genome shotgun (WGS) entry which is preliminary data.</text>
</comment>
<dbReference type="Gene3D" id="1.10.12.10">
    <property type="entry name" value="Lyase 2-enoyl-coa Hydratase, Chain A, domain 2"/>
    <property type="match status" value="1"/>
</dbReference>